<sequence length="601" mass="63606">MRPGRISKVLAAAAALAVVLSACTGTPPAPNPASASPTATVGGNVTVLEAAPFTSFNAASVTGKTATNTRVDAATHSGFNTVDSDLKIVKNEQFGKYEKVKDNPLTIKYTINEGVQWSDGEPVTADDLMLQWAAMSGWYNDSVLDKNFAVTSGTAYFHSAGDHSGLAQTERPVISDDGKSLTLIYTKPFSDWETAMGSTVSIPAHIVAVRAGLADAPALSRVLASVPKGDPAKQTRPDPTLRKVADFWNTGFDSRSMPDPTLALSNGPYLVKGITADKELVLTRNVDYAWGTVPKLDTLTVKYQADPDKQIAALEAGTADVISPATNAERVSALDALKPAGVQLQQGSGLGFDQVVLNFKGALAAPDLRQAFLHTVPRQQIIDEVAKPLDANAEVLNSFVFAPVQVPYKESSASNGSKEFAAGALDSDGIAQAKEQLKGAKPTVRVLYNKDDAERVAQYQLIAESAAEAGFSVTDAGKNAKEWVAALKSGTFDVALYGWSRNAAGSAQVPQIFRTGAASNFNNFSNTVVDQLTDQLALEPDPAKQNALKMQIDKLVIEAGYGLPLFQRATLSASGEHVSGVAHSPLEIGPWQSIAQWAYVK</sequence>
<dbReference type="Gene3D" id="3.40.190.10">
    <property type="entry name" value="Periplasmic binding protein-like II"/>
    <property type="match status" value="1"/>
</dbReference>
<accession>A0A0S2LX93</accession>
<dbReference type="Proteomes" id="UP000059574">
    <property type="component" value="Chromosome"/>
</dbReference>
<evidence type="ECO:0000259" key="2">
    <source>
        <dbReference type="Pfam" id="PF00496"/>
    </source>
</evidence>
<dbReference type="PANTHER" id="PTHR30290">
    <property type="entry name" value="PERIPLASMIC BINDING COMPONENT OF ABC TRANSPORTER"/>
    <property type="match status" value="1"/>
</dbReference>
<protein>
    <recommendedName>
        <fullName evidence="2">Solute-binding protein family 5 domain-containing protein</fullName>
    </recommendedName>
</protein>
<dbReference type="GO" id="GO:0043190">
    <property type="term" value="C:ATP-binding cassette (ABC) transporter complex"/>
    <property type="evidence" value="ECO:0007669"/>
    <property type="project" value="InterPro"/>
</dbReference>
<dbReference type="GO" id="GO:1904680">
    <property type="term" value="F:peptide transmembrane transporter activity"/>
    <property type="evidence" value="ECO:0007669"/>
    <property type="project" value="TreeGrafter"/>
</dbReference>
<organism evidence="3 4">
    <name type="scientific">Arthrobacter alpinus</name>
    <dbReference type="NCBI Taxonomy" id="656366"/>
    <lineage>
        <taxon>Bacteria</taxon>
        <taxon>Bacillati</taxon>
        <taxon>Actinomycetota</taxon>
        <taxon>Actinomycetes</taxon>
        <taxon>Micrococcales</taxon>
        <taxon>Micrococcaceae</taxon>
        <taxon>Arthrobacter</taxon>
    </lineage>
</organism>
<dbReference type="OrthoDB" id="7888869at2"/>
<feature type="signal peptide" evidence="1">
    <location>
        <begin position="1"/>
        <end position="24"/>
    </location>
</feature>
<dbReference type="Gene3D" id="3.10.105.10">
    <property type="entry name" value="Dipeptide-binding Protein, Domain 3"/>
    <property type="match status" value="1"/>
</dbReference>
<dbReference type="GO" id="GO:0015833">
    <property type="term" value="P:peptide transport"/>
    <property type="evidence" value="ECO:0007669"/>
    <property type="project" value="TreeGrafter"/>
</dbReference>
<dbReference type="EMBL" id="CP013200">
    <property type="protein sequence ID" value="ALO66153.1"/>
    <property type="molecule type" value="Genomic_DNA"/>
</dbReference>
<feature type="chain" id="PRO_5038966720" description="Solute-binding protein family 5 domain-containing protein" evidence="1">
    <location>
        <begin position="25"/>
        <end position="601"/>
    </location>
</feature>
<dbReference type="InterPro" id="IPR000914">
    <property type="entry name" value="SBP_5_dom"/>
</dbReference>
<reference evidence="3 4" key="2">
    <citation type="journal article" date="2016" name="J. Biotechnol.">
        <title>Complete genome sequence of Arthrobacter alpinus ERGS4:06, a yellow pigmented bacterium tolerant to cold and radiations isolated from Sikkim Himalaya.</title>
        <authorList>
            <person name="Kumar R."/>
            <person name="Singh D."/>
            <person name="Swarnkar M.K."/>
            <person name="Singh A.K."/>
            <person name="Kumar S."/>
        </authorList>
    </citation>
    <scope>NUCLEOTIDE SEQUENCE [LARGE SCALE GENOMIC DNA]</scope>
    <source>
        <strain evidence="3 4">ERGS4:06</strain>
    </source>
</reference>
<feature type="domain" description="Solute-binding protein family 5" evidence="2">
    <location>
        <begin position="99"/>
        <end position="517"/>
    </location>
</feature>
<evidence type="ECO:0000313" key="4">
    <source>
        <dbReference type="Proteomes" id="UP000059574"/>
    </source>
</evidence>
<name>A0A0S2LX93_9MICC</name>
<dbReference type="AlphaFoldDB" id="A0A0S2LX93"/>
<dbReference type="SUPFAM" id="SSF53850">
    <property type="entry name" value="Periplasmic binding protein-like II"/>
    <property type="match status" value="1"/>
</dbReference>
<dbReference type="InterPro" id="IPR030678">
    <property type="entry name" value="Peptide/Ni-bd"/>
</dbReference>
<dbReference type="RefSeq" id="WP_062286775.1">
    <property type="nucleotide sequence ID" value="NZ_CP013200.1"/>
</dbReference>
<proteinExistence type="predicted"/>
<dbReference type="CDD" id="cd08501">
    <property type="entry name" value="PBP2_Lpqw"/>
    <property type="match status" value="1"/>
</dbReference>
<dbReference type="Pfam" id="PF00496">
    <property type="entry name" value="SBP_bac_5"/>
    <property type="match status" value="1"/>
</dbReference>
<gene>
    <name evidence="3" type="ORF">AS189_06160</name>
</gene>
<reference evidence="4" key="1">
    <citation type="submission" date="2015-11" db="EMBL/GenBank/DDBJ databases">
        <authorList>
            <person name="Kumar R."/>
            <person name="Singh D."/>
            <person name="Swarnkar M.K."/>
            <person name="Singh A.K."/>
            <person name="Kumar S."/>
        </authorList>
    </citation>
    <scope>NUCLEOTIDE SEQUENCE [LARGE SCALE GENOMIC DNA]</scope>
    <source>
        <strain evidence="4">ERGS4:06</strain>
    </source>
</reference>
<dbReference type="GO" id="GO:0042597">
    <property type="term" value="C:periplasmic space"/>
    <property type="evidence" value="ECO:0007669"/>
    <property type="project" value="UniProtKB-ARBA"/>
</dbReference>
<dbReference type="PIRSF" id="PIRSF002741">
    <property type="entry name" value="MppA"/>
    <property type="match status" value="1"/>
</dbReference>
<dbReference type="PANTHER" id="PTHR30290:SF65">
    <property type="entry name" value="MONOACYL PHOSPHATIDYLINOSITOL TETRAMANNOSIDE-BINDING PROTEIN LPQW-RELATED"/>
    <property type="match status" value="1"/>
</dbReference>
<dbReference type="InterPro" id="IPR039424">
    <property type="entry name" value="SBP_5"/>
</dbReference>
<keyword evidence="1" id="KW-0732">Signal</keyword>
<evidence type="ECO:0000313" key="3">
    <source>
        <dbReference type="EMBL" id="ALO66153.1"/>
    </source>
</evidence>
<evidence type="ECO:0000256" key="1">
    <source>
        <dbReference type="SAM" id="SignalP"/>
    </source>
</evidence>
<dbReference type="PROSITE" id="PS51257">
    <property type="entry name" value="PROKAR_LIPOPROTEIN"/>
    <property type="match status" value="1"/>
</dbReference>